<dbReference type="EC" id="3.2.1.-" evidence="9"/>
<keyword evidence="6" id="KW-0119">Carbohydrate metabolism</keyword>
<dbReference type="Proteomes" id="UP000799428">
    <property type="component" value="Unassembled WGS sequence"/>
</dbReference>
<dbReference type="InterPro" id="IPR001722">
    <property type="entry name" value="Glyco_hydro_7"/>
</dbReference>
<dbReference type="InterPro" id="IPR013320">
    <property type="entry name" value="ConA-like_dom_sf"/>
</dbReference>
<evidence type="ECO:0000256" key="6">
    <source>
        <dbReference type="ARBA" id="ARBA00023277"/>
    </source>
</evidence>
<dbReference type="SUPFAM" id="SSF49899">
    <property type="entry name" value="Concanavalin A-like lectins/glucanases"/>
    <property type="match status" value="1"/>
</dbReference>
<evidence type="ECO:0000256" key="3">
    <source>
        <dbReference type="ARBA" id="ARBA00022729"/>
    </source>
</evidence>
<gene>
    <name evidence="11" type="ORF">K504DRAFT_517922</name>
</gene>
<evidence type="ECO:0000313" key="11">
    <source>
        <dbReference type="EMBL" id="KAF2713795.1"/>
    </source>
</evidence>
<evidence type="ECO:0000256" key="10">
    <source>
        <dbReference type="SAM" id="SignalP"/>
    </source>
</evidence>
<dbReference type="Pfam" id="PF00840">
    <property type="entry name" value="Glyco_hydro_7"/>
    <property type="match status" value="1"/>
</dbReference>
<sequence>MLSQAFIVSFLLTTSLVSSQGVGSYQSETHPKMTWQQCSGTGGTSCSTVNGEVVVDANWRWLHVNGDYTNCYTGNTWNTTICSTNEKCTSSCVVEGADYPATYGITASGADLTLKFVTKGAYSTNIGSRTYLMKDTNTYQTFNLIGNEFSFDVDVSQLPCGLNGALYFVVMDAKGQGTAGAKYGTGYCDGQCPRDLKFINGKANAVNWKPSSNDQNAGVGERGSCCAEMDVWEANSISTALTPHSCDTVSFSECTGDDCGGTYSATRYAGPCDADGCDFNPYRLGVTDFYGKGKTVDTSKPFTVVTQFIGSGTTLSEIKRFYVQGGNVIANPQPKTSGITGNSITQEWCDAENKANNEAVYPFKDHGGMQSMAQGMAKGMVLVMSLWDDHYANMLWLDSTYPTDSTGPGAARGECPTSSGVPADVEQNNADAQVKYFNIKFGEFVLPSVKPALRVALTHEWFAIHLGPVGSTFKQPAGS</sequence>
<dbReference type="GO" id="GO:0016162">
    <property type="term" value="F:cellulose 1,4-beta-cellobiosidase activity"/>
    <property type="evidence" value="ECO:0007669"/>
    <property type="project" value="UniProtKB-EC"/>
</dbReference>
<evidence type="ECO:0000256" key="2">
    <source>
        <dbReference type="ARBA" id="ARBA00006044"/>
    </source>
</evidence>
<evidence type="ECO:0000256" key="9">
    <source>
        <dbReference type="RuleBase" id="RU361164"/>
    </source>
</evidence>
<dbReference type="CDD" id="cd07999">
    <property type="entry name" value="GH7_CBH_EG"/>
    <property type="match status" value="1"/>
</dbReference>
<comment type="catalytic activity">
    <reaction evidence="1">
        <text>Hydrolysis of (1-&gt;4)-beta-D-glucosidic linkages in cellulose and cellotetraose, releasing cellobiose from the non-reducing ends of the chains.</text>
        <dbReference type="EC" id="3.2.1.91"/>
    </reaction>
</comment>
<dbReference type="EMBL" id="MU005765">
    <property type="protein sequence ID" value="KAF2713795.1"/>
    <property type="molecule type" value="Genomic_DNA"/>
</dbReference>
<keyword evidence="5 9" id="KW-0136">Cellulose degradation</keyword>
<evidence type="ECO:0000256" key="5">
    <source>
        <dbReference type="ARBA" id="ARBA00023001"/>
    </source>
</evidence>
<keyword evidence="7 9" id="KW-0326">Glycosidase</keyword>
<comment type="similarity">
    <text evidence="2 9">Belongs to the glycosyl hydrolase 7 (cellulase C) family.</text>
</comment>
<feature type="chain" id="PRO_5026297680" description="Glucanase" evidence="10">
    <location>
        <begin position="20"/>
        <end position="479"/>
    </location>
</feature>
<dbReference type="PANTHER" id="PTHR33753:SF2">
    <property type="entry name" value="GLYCOSIDE HYDROLASE FAMILY 7 PROTEIN"/>
    <property type="match status" value="1"/>
</dbReference>
<keyword evidence="3 10" id="KW-0732">Signal</keyword>
<evidence type="ECO:0000256" key="7">
    <source>
        <dbReference type="ARBA" id="ARBA00023295"/>
    </source>
</evidence>
<dbReference type="Gene3D" id="2.70.100.10">
    <property type="entry name" value="Glycoside hydrolase, family 7, domain"/>
    <property type="match status" value="1"/>
</dbReference>
<dbReference type="InterPro" id="IPR037019">
    <property type="entry name" value="Glyco_hydro_7_sf"/>
</dbReference>
<keyword evidence="12" id="KW-1185">Reference proteome</keyword>
<reference evidence="11" key="1">
    <citation type="journal article" date="2020" name="Stud. Mycol.">
        <title>101 Dothideomycetes genomes: a test case for predicting lifestyles and emergence of pathogens.</title>
        <authorList>
            <person name="Haridas S."/>
            <person name="Albert R."/>
            <person name="Binder M."/>
            <person name="Bloem J."/>
            <person name="Labutti K."/>
            <person name="Salamov A."/>
            <person name="Andreopoulos B."/>
            <person name="Baker S."/>
            <person name="Barry K."/>
            <person name="Bills G."/>
            <person name="Bluhm B."/>
            <person name="Cannon C."/>
            <person name="Castanera R."/>
            <person name="Culley D."/>
            <person name="Daum C."/>
            <person name="Ezra D."/>
            <person name="Gonzalez J."/>
            <person name="Henrissat B."/>
            <person name="Kuo A."/>
            <person name="Liang C."/>
            <person name="Lipzen A."/>
            <person name="Lutzoni F."/>
            <person name="Magnuson J."/>
            <person name="Mondo S."/>
            <person name="Nolan M."/>
            <person name="Ohm R."/>
            <person name="Pangilinan J."/>
            <person name="Park H.-J."/>
            <person name="Ramirez L."/>
            <person name="Alfaro M."/>
            <person name="Sun H."/>
            <person name="Tritt A."/>
            <person name="Yoshinaga Y."/>
            <person name="Zwiers L.-H."/>
            <person name="Turgeon B."/>
            <person name="Goodwin S."/>
            <person name="Spatafora J."/>
            <person name="Crous P."/>
            <person name="Grigoriev I."/>
        </authorList>
    </citation>
    <scope>NUCLEOTIDE SEQUENCE</scope>
    <source>
        <strain evidence="11">CBS 279.74</strain>
    </source>
</reference>
<dbReference type="PANTHER" id="PTHR33753">
    <property type="entry name" value="1,4-BETA-D-GLUCAN CELLOBIOHYDROLASE B"/>
    <property type="match status" value="1"/>
</dbReference>
<evidence type="ECO:0000256" key="1">
    <source>
        <dbReference type="ARBA" id="ARBA00001641"/>
    </source>
</evidence>
<dbReference type="OrthoDB" id="412382at2759"/>
<keyword evidence="4 9" id="KW-0378">Hydrolase</keyword>
<dbReference type="PRINTS" id="PR00734">
    <property type="entry name" value="GLHYDRLASE7"/>
</dbReference>
<evidence type="ECO:0000256" key="8">
    <source>
        <dbReference type="ARBA" id="ARBA00023326"/>
    </source>
</evidence>
<organism evidence="11 12">
    <name type="scientific">Pleomassaria siparia CBS 279.74</name>
    <dbReference type="NCBI Taxonomy" id="1314801"/>
    <lineage>
        <taxon>Eukaryota</taxon>
        <taxon>Fungi</taxon>
        <taxon>Dikarya</taxon>
        <taxon>Ascomycota</taxon>
        <taxon>Pezizomycotina</taxon>
        <taxon>Dothideomycetes</taxon>
        <taxon>Pleosporomycetidae</taxon>
        <taxon>Pleosporales</taxon>
        <taxon>Pleomassariaceae</taxon>
        <taxon>Pleomassaria</taxon>
    </lineage>
</organism>
<keyword evidence="8 9" id="KW-0624">Polysaccharide degradation</keyword>
<dbReference type="AlphaFoldDB" id="A0A6G1KML8"/>
<dbReference type="FunFam" id="2.70.100.10:FF:000001">
    <property type="entry name" value="Glucanase"/>
    <property type="match status" value="1"/>
</dbReference>
<feature type="signal peptide" evidence="10">
    <location>
        <begin position="1"/>
        <end position="19"/>
    </location>
</feature>
<dbReference type="GO" id="GO:0030245">
    <property type="term" value="P:cellulose catabolic process"/>
    <property type="evidence" value="ECO:0007669"/>
    <property type="project" value="UniProtKB-KW"/>
</dbReference>
<proteinExistence type="inferred from homology"/>
<protein>
    <recommendedName>
        <fullName evidence="9">Glucanase</fullName>
        <ecNumber evidence="9">3.2.1.-</ecNumber>
    </recommendedName>
</protein>
<name>A0A6G1KML8_9PLEO</name>
<evidence type="ECO:0000256" key="4">
    <source>
        <dbReference type="ARBA" id="ARBA00022801"/>
    </source>
</evidence>
<evidence type="ECO:0000313" key="12">
    <source>
        <dbReference type="Proteomes" id="UP000799428"/>
    </source>
</evidence>
<accession>A0A6G1KML8</accession>